<evidence type="ECO:0000313" key="2">
    <source>
        <dbReference type="EMBL" id="MDC0709561.1"/>
    </source>
</evidence>
<protein>
    <recommendedName>
        <fullName evidence="4">Secreted protein</fullName>
    </recommendedName>
</protein>
<name>A0ABT5DB76_9BACT</name>
<dbReference type="Proteomes" id="UP001221838">
    <property type="component" value="Unassembled WGS sequence"/>
</dbReference>
<evidence type="ECO:0000256" key="1">
    <source>
        <dbReference type="SAM" id="SignalP"/>
    </source>
</evidence>
<dbReference type="EMBL" id="JAQNDM010000002">
    <property type="protein sequence ID" value="MDC0709561.1"/>
    <property type="molecule type" value="Genomic_DNA"/>
</dbReference>
<accession>A0ABT5DB76</accession>
<sequence>MKTNAKKSWKSVAVACAVFGATAVMAGPAGASSEAVPVEEVVLVSKTTEGTEPVNSGDDFPECNVVGCNIIGNFLGAIIGNFLG</sequence>
<reference evidence="2 3" key="1">
    <citation type="submission" date="2022-11" db="EMBL/GenBank/DDBJ databases">
        <title>Minimal conservation of predation-associated metabolite biosynthetic gene clusters underscores biosynthetic potential of Myxococcota including descriptions for ten novel species: Archangium lansinium sp. nov., Myxococcus landrumus sp. nov., Nannocystis bai.</title>
        <authorList>
            <person name="Ahearne A."/>
            <person name="Stevens C."/>
            <person name="Dowd S."/>
        </authorList>
    </citation>
    <scope>NUCLEOTIDE SEQUENCE [LARGE SCALE GENOMIC DNA]</scope>
    <source>
        <strain evidence="2 3">NCWAL01</strain>
    </source>
</reference>
<evidence type="ECO:0000313" key="3">
    <source>
        <dbReference type="Proteomes" id="UP001221838"/>
    </source>
</evidence>
<dbReference type="RefSeq" id="WP_272138215.1">
    <property type="nucleotide sequence ID" value="NZ_JAQNDM010000002.1"/>
</dbReference>
<keyword evidence="3" id="KW-1185">Reference proteome</keyword>
<comment type="caution">
    <text evidence="2">The sequence shown here is derived from an EMBL/GenBank/DDBJ whole genome shotgun (WGS) entry which is preliminary data.</text>
</comment>
<gene>
    <name evidence="2" type="ORF">POL68_13910</name>
</gene>
<proteinExistence type="predicted"/>
<organism evidence="2 3">
    <name type="scientific">Stigmatella ashevillensis</name>
    <dbReference type="NCBI Taxonomy" id="2995309"/>
    <lineage>
        <taxon>Bacteria</taxon>
        <taxon>Pseudomonadati</taxon>
        <taxon>Myxococcota</taxon>
        <taxon>Myxococcia</taxon>
        <taxon>Myxococcales</taxon>
        <taxon>Cystobacterineae</taxon>
        <taxon>Archangiaceae</taxon>
        <taxon>Stigmatella</taxon>
    </lineage>
</organism>
<evidence type="ECO:0008006" key="4">
    <source>
        <dbReference type="Google" id="ProtNLM"/>
    </source>
</evidence>
<feature type="signal peptide" evidence="1">
    <location>
        <begin position="1"/>
        <end position="26"/>
    </location>
</feature>
<feature type="chain" id="PRO_5045997166" description="Secreted protein" evidence="1">
    <location>
        <begin position="27"/>
        <end position="84"/>
    </location>
</feature>
<keyword evidence="1" id="KW-0732">Signal</keyword>